<evidence type="ECO:0000256" key="1">
    <source>
        <dbReference type="SAM" id="MobiDB-lite"/>
    </source>
</evidence>
<reference evidence="3" key="1">
    <citation type="submission" date="2021-01" db="EMBL/GenBank/DDBJ databases">
        <authorList>
            <person name="Corre E."/>
            <person name="Pelletier E."/>
            <person name="Niang G."/>
            <person name="Scheremetjew M."/>
            <person name="Finn R."/>
            <person name="Kale V."/>
            <person name="Holt S."/>
            <person name="Cochrane G."/>
            <person name="Meng A."/>
            <person name="Brown T."/>
            <person name="Cohen L."/>
        </authorList>
    </citation>
    <scope>NUCLEOTIDE SEQUENCE</scope>
    <source>
        <strain evidence="3">CCMP2222</strain>
    </source>
</reference>
<sequence>MACSRSLVIVALSLVLLQGAQGLGHGHKLSAAMEEEMQAFDQAGAALESQGYKAFLSAASTSARSTRDAERQNSLDDLVARDRSFDVQVSDDFAAKVDDEWDTVSLRELAKEHWEGIKSKLSPKQAAPAANPEPTAQKPQASLRNLLMSAGHAQAA</sequence>
<proteinExistence type="predicted"/>
<evidence type="ECO:0000313" key="3">
    <source>
        <dbReference type="EMBL" id="CAD9546403.1"/>
    </source>
</evidence>
<accession>A0A7S2JH53</accession>
<dbReference type="AlphaFoldDB" id="A0A7S2JH53"/>
<organism evidence="3">
    <name type="scientific">Alexandrium andersonii</name>
    <dbReference type="NCBI Taxonomy" id="327968"/>
    <lineage>
        <taxon>Eukaryota</taxon>
        <taxon>Sar</taxon>
        <taxon>Alveolata</taxon>
        <taxon>Dinophyceae</taxon>
        <taxon>Gonyaulacales</taxon>
        <taxon>Pyrocystaceae</taxon>
        <taxon>Alexandrium</taxon>
    </lineage>
</organism>
<dbReference type="EMBL" id="HBGQ01104113">
    <property type="protein sequence ID" value="CAD9546403.1"/>
    <property type="molecule type" value="Transcribed_RNA"/>
</dbReference>
<feature type="region of interest" description="Disordered" evidence="1">
    <location>
        <begin position="115"/>
        <end position="156"/>
    </location>
</feature>
<feature type="chain" id="PRO_5030969063" evidence="2">
    <location>
        <begin position="23"/>
        <end position="156"/>
    </location>
</feature>
<name>A0A7S2JH53_9DINO</name>
<feature type="signal peptide" evidence="2">
    <location>
        <begin position="1"/>
        <end position="22"/>
    </location>
</feature>
<protein>
    <submittedName>
        <fullName evidence="3">Uncharacterized protein</fullName>
    </submittedName>
</protein>
<gene>
    <name evidence="3" type="ORF">AAND1436_LOCUS49827</name>
</gene>
<keyword evidence="2" id="KW-0732">Signal</keyword>
<evidence type="ECO:0000256" key="2">
    <source>
        <dbReference type="SAM" id="SignalP"/>
    </source>
</evidence>